<keyword evidence="7" id="KW-0675">Receptor</keyword>
<dbReference type="InterPro" id="IPR000276">
    <property type="entry name" value="GPCR_Rhodpsn"/>
</dbReference>
<feature type="transmembrane region" description="Helical" evidence="5">
    <location>
        <begin position="308"/>
        <end position="333"/>
    </location>
</feature>
<feature type="transmembrane region" description="Helical" evidence="5">
    <location>
        <begin position="73"/>
        <end position="91"/>
    </location>
</feature>
<dbReference type="SUPFAM" id="SSF81321">
    <property type="entry name" value="Family A G protein-coupled receptor-like"/>
    <property type="match status" value="1"/>
</dbReference>
<keyword evidence="2 5" id="KW-0812">Transmembrane</keyword>
<dbReference type="CDD" id="cd14978">
    <property type="entry name" value="7tmA_FMRFamide_R-like"/>
    <property type="match status" value="1"/>
</dbReference>
<dbReference type="GeneID" id="36375696"/>
<dbReference type="GO" id="GO:0004930">
    <property type="term" value="F:G protein-coupled receptor activity"/>
    <property type="evidence" value="ECO:0007669"/>
    <property type="project" value="InterPro"/>
</dbReference>
<dbReference type="InterPro" id="IPR017452">
    <property type="entry name" value="GPCR_Rhodpsn_7TM"/>
</dbReference>
<gene>
    <name evidence="7 9 10" type="ORF">SRAE_1000159300</name>
</gene>
<dbReference type="AlphaFoldDB" id="A0A090L0X7"/>
<name>A0A090L0X7_STRRB</name>
<dbReference type="CTD" id="36375696"/>
<feature type="transmembrane region" description="Helical" evidence="5">
    <location>
        <begin position="159"/>
        <end position="177"/>
    </location>
</feature>
<organism evidence="7">
    <name type="scientific">Strongyloides ratti</name>
    <name type="common">Parasitic roundworm</name>
    <dbReference type="NCBI Taxonomy" id="34506"/>
    <lineage>
        <taxon>Eukaryota</taxon>
        <taxon>Metazoa</taxon>
        <taxon>Ecdysozoa</taxon>
        <taxon>Nematoda</taxon>
        <taxon>Chromadorea</taxon>
        <taxon>Rhabditida</taxon>
        <taxon>Tylenchina</taxon>
        <taxon>Panagrolaimomorpha</taxon>
        <taxon>Strongyloidoidea</taxon>
        <taxon>Strongyloididae</taxon>
        <taxon>Strongyloides</taxon>
    </lineage>
</organism>
<evidence type="ECO:0000256" key="4">
    <source>
        <dbReference type="ARBA" id="ARBA00023136"/>
    </source>
</evidence>
<dbReference type="Proteomes" id="UP000035682">
    <property type="component" value="Unplaced"/>
</dbReference>
<dbReference type="OMA" id="PMMTMSH"/>
<evidence type="ECO:0000313" key="10">
    <source>
        <dbReference type="WormBase" id="SRAE_1000159300"/>
    </source>
</evidence>
<dbReference type="PROSITE" id="PS50262">
    <property type="entry name" value="G_PROTEIN_RECEP_F1_2"/>
    <property type="match status" value="1"/>
</dbReference>
<evidence type="ECO:0000256" key="5">
    <source>
        <dbReference type="SAM" id="Phobius"/>
    </source>
</evidence>
<dbReference type="PANTHER" id="PTHR46709:SF7">
    <property type="entry name" value="G-PROTEIN COUPLED RECEPTORS FAMILY 1 PROFILE DOMAIN-CONTAINING PROTEIN"/>
    <property type="match status" value="1"/>
</dbReference>
<dbReference type="Pfam" id="PF00001">
    <property type="entry name" value="7tm_1"/>
    <property type="match status" value="1"/>
</dbReference>
<evidence type="ECO:0000256" key="2">
    <source>
        <dbReference type="ARBA" id="ARBA00022692"/>
    </source>
</evidence>
<evidence type="ECO:0000259" key="6">
    <source>
        <dbReference type="PROSITE" id="PS50262"/>
    </source>
</evidence>
<dbReference type="EMBL" id="LN609528">
    <property type="protein sequence ID" value="CEF63331.1"/>
    <property type="molecule type" value="Genomic_DNA"/>
</dbReference>
<dbReference type="Gene3D" id="1.20.1070.10">
    <property type="entry name" value="Rhodopsin 7-helix transmembrane proteins"/>
    <property type="match status" value="1"/>
</dbReference>
<feature type="domain" description="G-protein coupled receptors family 1 profile" evidence="6">
    <location>
        <begin position="53"/>
        <end position="331"/>
    </location>
</feature>
<comment type="subcellular location">
    <subcellularLocation>
        <location evidence="1">Membrane</location>
    </subcellularLocation>
</comment>
<dbReference type="WBParaSite" id="SRAE_1000159300.1">
    <property type="protein sequence ID" value="SRAE_1000159300.1"/>
    <property type="gene ID" value="WBGene00258201"/>
</dbReference>
<evidence type="ECO:0000256" key="3">
    <source>
        <dbReference type="ARBA" id="ARBA00022989"/>
    </source>
</evidence>
<feature type="transmembrane region" description="Helical" evidence="5">
    <location>
        <begin position="214"/>
        <end position="237"/>
    </location>
</feature>
<reference evidence="9" key="2">
    <citation type="submission" date="2020-12" db="UniProtKB">
        <authorList>
            <consortium name="WormBaseParasite"/>
        </authorList>
    </citation>
    <scope>IDENTIFICATION</scope>
</reference>
<sequence length="406" mass="47158">MESFINDSTLFNITEIENIDDIDCHYVDHHLINIRFWLVSVVGTFIAFIAIILNTFLFLLFITNKSHRNSPSLYLLLLAFFDVFMGVSYILVMSGRVVKNYYGNLFLQKIWMSYVVIMMVISHIAMTASSYLIVFATLERYMITIGHNSVRFLRKYRKILALFAVLLGFFSKGTIFIELNVTINEECIGTFNEYVLGIADFLSENHVYNTYWKFYYRNIVTVLLPFFLLMIFNIGILNKLRKRDNHIMTSFLLKEQENSKARKTKIRAATRTTVLVGLTYLFSNALNVIITIWEHVDAIALTEMYFDFYVISVDLVSVLTVIASAMRIIIYACSQMTMRSEIKNFWNNGLRNLNCSNRKKIKTLKMDTSSDDEDVLDGKKNIDEKNRVSLSSIKIDNNSQNKEFLV</sequence>
<dbReference type="STRING" id="34506.A0A090L0X7"/>
<keyword evidence="8" id="KW-1185">Reference proteome</keyword>
<feature type="transmembrane region" description="Helical" evidence="5">
    <location>
        <begin position="36"/>
        <end position="61"/>
    </location>
</feature>
<evidence type="ECO:0000313" key="7">
    <source>
        <dbReference type="EMBL" id="CEF63331.1"/>
    </source>
</evidence>
<dbReference type="PANTHER" id="PTHR46709">
    <property type="entry name" value="PROTEIN CBG23488-RELATED"/>
    <property type="match status" value="1"/>
</dbReference>
<dbReference type="RefSeq" id="XP_024502533.1">
    <property type="nucleotide sequence ID" value="XM_024648568.1"/>
</dbReference>
<evidence type="ECO:0000313" key="9">
    <source>
        <dbReference type="WBParaSite" id="SRAE_1000159300.1"/>
    </source>
</evidence>
<keyword evidence="4 5" id="KW-0472">Membrane</keyword>
<keyword evidence="3 5" id="KW-1133">Transmembrane helix</keyword>
<feature type="transmembrane region" description="Helical" evidence="5">
    <location>
        <begin position="272"/>
        <end position="293"/>
    </location>
</feature>
<dbReference type="WormBase" id="SRAE_1000159300">
    <property type="protein sequence ID" value="SRP09149"/>
    <property type="gene ID" value="WBGene00258201"/>
</dbReference>
<proteinExistence type="predicted"/>
<dbReference type="OrthoDB" id="5857538at2759"/>
<feature type="transmembrane region" description="Helical" evidence="5">
    <location>
        <begin position="111"/>
        <end position="138"/>
    </location>
</feature>
<evidence type="ECO:0000313" key="8">
    <source>
        <dbReference type="Proteomes" id="UP000035682"/>
    </source>
</evidence>
<protein>
    <submittedName>
        <fullName evidence="7">G protein-coupled receptor, rhodopsin-like family and GPCR, rhodopsin-like, 7TM domain-containing protein</fullName>
    </submittedName>
</protein>
<dbReference type="GO" id="GO:0016020">
    <property type="term" value="C:membrane"/>
    <property type="evidence" value="ECO:0007669"/>
    <property type="project" value="UniProtKB-SubCell"/>
</dbReference>
<accession>A0A090L0X7</accession>
<evidence type="ECO:0000256" key="1">
    <source>
        <dbReference type="ARBA" id="ARBA00004370"/>
    </source>
</evidence>
<reference evidence="7 8" key="1">
    <citation type="submission" date="2014-09" db="EMBL/GenBank/DDBJ databases">
        <authorList>
            <person name="Martin A.A."/>
        </authorList>
    </citation>
    <scope>NUCLEOTIDE SEQUENCE</scope>
    <source>
        <strain evidence="8">ED321</strain>
        <strain evidence="7">ED321 Heterogonic</strain>
    </source>
</reference>